<keyword evidence="2" id="KW-0472">Membrane</keyword>
<gene>
    <name evidence="3" type="ORF">ACFOX0_26750</name>
</gene>
<comment type="caution">
    <text evidence="3">The sequence shown here is derived from an EMBL/GenBank/DDBJ whole genome shotgun (WGS) entry which is preliminary data.</text>
</comment>
<keyword evidence="2" id="KW-0812">Transmembrane</keyword>
<dbReference type="Proteomes" id="UP001595868">
    <property type="component" value="Unassembled WGS sequence"/>
</dbReference>
<sequence length="385" mass="40489">MTGARVRATAGDPAADRPPHRRAARMAVPPGLVVALIGAVLLIVLSPTGDPAAVPTGPVPADQAWAGARRAETPGPMPDGPAYRPGYFLTLDTSVGTAPTPDGRQLRLVSRATDGTGRELRRLPITSSPQFDGFVAADGRLAWAESTVGSAGQARVRLWTADLARGDPPRELTADTGAVAFFNADHDMVIADGRLHWVAVAPGDEPATEIRSVALTGGPVAVRRERGAWALDRWPWLVSVTAGVEPVRLRNLTTGVLITVKSAPTEQLSCGGTWCRVSTVSGAGPVNIDLMRPDGSDRRPVVNGVGVVSVTDVALLDRFEVYAVGAADASLTAGQHLMAYDLKTRRTVDIVPDAGVVQARAGVLWWSTGRDEATVWHAVDLRTIG</sequence>
<evidence type="ECO:0000313" key="4">
    <source>
        <dbReference type="Proteomes" id="UP001595868"/>
    </source>
</evidence>
<reference evidence="4" key="1">
    <citation type="journal article" date="2019" name="Int. J. Syst. Evol. Microbiol.">
        <title>The Global Catalogue of Microorganisms (GCM) 10K type strain sequencing project: providing services to taxonomists for standard genome sequencing and annotation.</title>
        <authorList>
            <consortium name="The Broad Institute Genomics Platform"/>
            <consortium name="The Broad Institute Genome Sequencing Center for Infectious Disease"/>
            <person name="Wu L."/>
            <person name="Ma J."/>
        </authorList>
    </citation>
    <scope>NUCLEOTIDE SEQUENCE [LARGE SCALE GENOMIC DNA]</scope>
    <source>
        <strain evidence="4">2902at01</strain>
    </source>
</reference>
<dbReference type="EMBL" id="JBHSBN010000025">
    <property type="protein sequence ID" value="MFC4109519.1"/>
    <property type="molecule type" value="Genomic_DNA"/>
</dbReference>
<proteinExistence type="predicted"/>
<evidence type="ECO:0000256" key="2">
    <source>
        <dbReference type="SAM" id="Phobius"/>
    </source>
</evidence>
<feature type="transmembrane region" description="Helical" evidence="2">
    <location>
        <begin position="27"/>
        <end position="45"/>
    </location>
</feature>
<dbReference type="RefSeq" id="WP_377550957.1">
    <property type="nucleotide sequence ID" value="NZ_JBHSBN010000025.1"/>
</dbReference>
<name>A0ABV8KTP8_9ACTN</name>
<feature type="region of interest" description="Disordered" evidence="1">
    <location>
        <begin position="1"/>
        <end position="22"/>
    </location>
</feature>
<evidence type="ECO:0000256" key="1">
    <source>
        <dbReference type="SAM" id="MobiDB-lite"/>
    </source>
</evidence>
<dbReference type="SUPFAM" id="SSF69304">
    <property type="entry name" value="Tricorn protease N-terminal domain"/>
    <property type="match status" value="1"/>
</dbReference>
<keyword evidence="4" id="KW-1185">Reference proteome</keyword>
<keyword evidence="2" id="KW-1133">Transmembrane helix</keyword>
<evidence type="ECO:0000313" key="3">
    <source>
        <dbReference type="EMBL" id="MFC4109519.1"/>
    </source>
</evidence>
<accession>A0ABV8KTP8</accession>
<organism evidence="3 4">
    <name type="scientific">Micromonospora zhanjiangensis</name>
    <dbReference type="NCBI Taxonomy" id="1522057"/>
    <lineage>
        <taxon>Bacteria</taxon>
        <taxon>Bacillati</taxon>
        <taxon>Actinomycetota</taxon>
        <taxon>Actinomycetes</taxon>
        <taxon>Micromonosporales</taxon>
        <taxon>Micromonosporaceae</taxon>
        <taxon>Micromonospora</taxon>
    </lineage>
</organism>
<protein>
    <submittedName>
        <fullName evidence="3">Uncharacterized protein</fullName>
    </submittedName>
</protein>